<dbReference type="EMBL" id="AM087403">
    <property type="protein sequence ID" value="CAJ32327.1"/>
    <property type="molecule type" value="Genomic_DNA"/>
</dbReference>
<sequence length="409" mass="44598">MSTYREEKRLDDQLRAEQKLRNEQLRAEQAREDRRLELEATQQRDAARAEEKRKDAEAKRRQEQAEKKARAAEQQAKKAAAAAKRAKLVRWLKANPATLFVGFVMVASIVPALLSQIGALTGATVAAPMAGLLAAMLEGGAWAITFMGKQAEDAGREPRKYRIGTWAVATVAAAVNFWHGLEAYGEHPWVAFVLGASSLFAIYIWDLKTHGSHGKTKEQKQAEKARRAHVSARRKHHPEIVEQAVKLQAALPYGVLDDESAFAAAWRIHTGAEPGLSAQLYATATEAVLQLGAAFELGDNVRDELLETGFKAARLNPFAELAQVPGSQAGLEENAPQGPASALRPDAPEGKSPEELEALLPDAVAAAAELVAEGRQISAHGLAKKLQIRRVDAALLRDRVIEQRRLHVA</sequence>
<accession>Q3LAJ4</accession>
<evidence type="ECO:0000256" key="1">
    <source>
        <dbReference type="SAM" id="MobiDB-lite"/>
    </source>
</evidence>
<keyword evidence="2" id="KW-1133">Transmembrane helix</keyword>
<keyword evidence="2" id="KW-0812">Transmembrane</keyword>
<organism evidence="3">
    <name type="scientific">Streptomyces venezuelae</name>
    <dbReference type="NCBI Taxonomy" id="54571"/>
    <lineage>
        <taxon>Bacteria</taxon>
        <taxon>Bacillati</taxon>
        <taxon>Actinomycetota</taxon>
        <taxon>Actinomycetes</taxon>
        <taxon>Kitasatosporales</taxon>
        <taxon>Streptomycetaceae</taxon>
        <taxon>Streptomyces</taxon>
    </lineage>
</organism>
<feature type="region of interest" description="Disordered" evidence="1">
    <location>
        <begin position="329"/>
        <end position="353"/>
    </location>
</feature>
<feature type="compositionally biased region" description="Basic and acidic residues" evidence="1">
    <location>
        <begin position="45"/>
        <end position="71"/>
    </location>
</feature>
<feature type="compositionally biased region" description="Basic and acidic residues" evidence="1">
    <location>
        <begin position="21"/>
        <end position="38"/>
    </location>
</feature>
<dbReference type="AlphaFoldDB" id="Q3LAJ4"/>
<proteinExistence type="predicted"/>
<dbReference type="RefSeq" id="WP_011324928.1">
    <property type="nucleotide sequence ID" value="NC_007431.1"/>
</dbReference>
<keyword evidence="2" id="KW-0472">Membrane</keyword>
<feature type="transmembrane region" description="Helical" evidence="2">
    <location>
        <begin position="187"/>
        <end position="205"/>
    </location>
</feature>
<feature type="transmembrane region" description="Helical" evidence="2">
    <location>
        <begin position="120"/>
        <end position="142"/>
    </location>
</feature>
<reference evidence="3" key="1">
    <citation type="journal article" date="2006" name="Plasmid">
        <title>Modular architecture of the conjugative plasmid pSVH1 from Streptomyces venezuelae.</title>
        <authorList>
            <person name="Reuther J."/>
            <person name="Wohlleben W."/>
            <person name="Muth G."/>
        </authorList>
    </citation>
    <scope>NUCLEOTIDE SEQUENCE [LARGE SCALE GENOMIC DNA]</scope>
    <source>
        <strain evidence="3">ETH14630</strain>
        <plasmid evidence="3">pSVH1</plasmid>
    </source>
</reference>
<evidence type="ECO:0000256" key="2">
    <source>
        <dbReference type="SAM" id="Phobius"/>
    </source>
</evidence>
<keyword evidence="3" id="KW-0614">Plasmid</keyword>
<gene>
    <name evidence="3" type="primary">spdB2</name>
</gene>
<name>Q3LAJ4_STRVZ</name>
<feature type="region of interest" description="Disordered" evidence="1">
    <location>
        <begin position="21"/>
        <end position="77"/>
    </location>
</feature>
<feature type="transmembrane region" description="Helical" evidence="2">
    <location>
        <begin position="94"/>
        <end position="114"/>
    </location>
</feature>
<geneLocation type="plasmid" evidence="3">
    <name>pSVH1</name>
</geneLocation>
<evidence type="ECO:0000313" key="3">
    <source>
        <dbReference type="EMBL" id="CAJ32327.1"/>
    </source>
</evidence>
<feature type="transmembrane region" description="Helical" evidence="2">
    <location>
        <begin position="163"/>
        <end position="181"/>
    </location>
</feature>
<protein>
    <submittedName>
        <fullName evidence="3">SpdB2 protein</fullName>
    </submittedName>
</protein>